<protein>
    <submittedName>
        <fullName evidence="1">Uncharacterized protein</fullName>
    </submittedName>
</protein>
<sequence>MTPFLVMPSHATMEEALIVVDKLGRPGDRGIEHTVPALRAFDFHVQLVQAVHK</sequence>
<evidence type="ECO:0000313" key="1">
    <source>
        <dbReference type="EMBL" id="MDO3680106.1"/>
    </source>
</evidence>
<name>A0ABT8VGJ9_9BACL</name>
<dbReference type="EMBL" id="JAUMKJ010000035">
    <property type="protein sequence ID" value="MDO3680106.1"/>
    <property type="molecule type" value="Genomic_DNA"/>
</dbReference>
<dbReference type="Proteomes" id="UP001168883">
    <property type="component" value="Unassembled WGS sequence"/>
</dbReference>
<comment type="caution">
    <text evidence="1">The sequence shown here is derived from an EMBL/GenBank/DDBJ whole genome shotgun (WGS) entry which is preliminary data.</text>
</comment>
<accession>A0ABT8VGJ9</accession>
<dbReference type="RefSeq" id="WP_164827746.1">
    <property type="nucleotide sequence ID" value="NZ_JARLKN010000090.1"/>
</dbReference>
<evidence type="ECO:0000313" key="2">
    <source>
        <dbReference type="Proteomes" id="UP001168883"/>
    </source>
</evidence>
<keyword evidence="2" id="KW-1185">Reference proteome</keyword>
<proteinExistence type="predicted"/>
<reference evidence="1" key="1">
    <citation type="submission" date="2023-07" db="EMBL/GenBank/DDBJ databases">
        <authorList>
            <person name="Aktuganov G."/>
            <person name="Boyko T."/>
            <person name="Delegan Y."/>
            <person name="Galimzianova N."/>
            <person name="Gilvanova E."/>
            <person name="Korobov V."/>
            <person name="Kuzmina L."/>
            <person name="Melentiev A."/>
            <person name="Milman P."/>
            <person name="Ryabova A."/>
            <person name="Stupak E."/>
            <person name="Yasakov T."/>
            <person name="Zharikova N."/>
            <person name="Zhurenko E."/>
        </authorList>
    </citation>
    <scope>NUCLEOTIDE SEQUENCE</scope>
    <source>
        <strain evidence="1">IB-739</strain>
    </source>
</reference>
<gene>
    <name evidence="1" type="ORF">Q3C12_24135</name>
</gene>
<organism evidence="1 2">
    <name type="scientific">Paenibacillus ehimensis</name>
    <dbReference type="NCBI Taxonomy" id="79264"/>
    <lineage>
        <taxon>Bacteria</taxon>
        <taxon>Bacillati</taxon>
        <taxon>Bacillota</taxon>
        <taxon>Bacilli</taxon>
        <taxon>Bacillales</taxon>
        <taxon>Paenibacillaceae</taxon>
        <taxon>Paenibacillus</taxon>
    </lineage>
</organism>